<reference evidence="1 2" key="1">
    <citation type="submission" date="2020-07" db="EMBL/GenBank/DDBJ databases">
        <title>Sequencing the genomes of 1000 actinobacteria strains.</title>
        <authorList>
            <person name="Klenk H.-P."/>
        </authorList>
    </citation>
    <scope>NUCLEOTIDE SEQUENCE [LARGE SCALE GENOMIC DNA]</scope>
    <source>
        <strain evidence="1 2">CXB654</strain>
    </source>
</reference>
<dbReference type="RefSeq" id="WP_179645099.1">
    <property type="nucleotide sequence ID" value="NZ_BAAAYY010000029.1"/>
</dbReference>
<dbReference type="AlphaFoldDB" id="A0A852U3D4"/>
<dbReference type="EMBL" id="JACCCC010000001">
    <property type="protein sequence ID" value="NYE49433.1"/>
    <property type="molecule type" value="Genomic_DNA"/>
</dbReference>
<accession>A0A852U3D4</accession>
<protein>
    <recommendedName>
        <fullName evidence="3">Mini-circle protein</fullName>
    </recommendedName>
</protein>
<evidence type="ECO:0000313" key="1">
    <source>
        <dbReference type="EMBL" id="NYE49433.1"/>
    </source>
</evidence>
<sequence length="182" mass="20265">MTTTPSPEPLPERSLNAAERAVVLARTASERDVMEAFLDYLRSAVVGRVAGLSEEDVRRRLVPSKTTPAALLRHLAAVERNWFQHHLAGLPRDEGDITAEGEDLTWEPAEDDTVASLTAAYERECERSRATAARFDLDRVVPHAELGEVSLRWIYAHMIEETGRHVGHAEILREQIDGSTST</sequence>
<dbReference type="InterPro" id="IPR007061">
    <property type="entry name" value="MST-like"/>
</dbReference>
<dbReference type="Pfam" id="PF04978">
    <property type="entry name" value="MST"/>
    <property type="match status" value="1"/>
</dbReference>
<evidence type="ECO:0000313" key="2">
    <source>
        <dbReference type="Proteomes" id="UP000589036"/>
    </source>
</evidence>
<comment type="caution">
    <text evidence="1">The sequence shown here is derived from an EMBL/GenBank/DDBJ whole genome shotgun (WGS) entry which is preliminary data.</text>
</comment>
<name>A0A852U3D4_9ACTN</name>
<organism evidence="1 2">
    <name type="scientific">Spinactinospora alkalitolerans</name>
    <dbReference type="NCBI Taxonomy" id="687207"/>
    <lineage>
        <taxon>Bacteria</taxon>
        <taxon>Bacillati</taxon>
        <taxon>Actinomycetota</taxon>
        <taxon>Actinomycetes</taxon>
        <taxon>Streptosporangiales</taxon>
        <taxon>Nocardiopsidaceae</taxon>
        <taxon>Spinactinospora</taxon>
    </lineage>
</organism>
<dbReference type="Proteomes" id="UP000589036">
    <property type="component" value="Unassembled WGS sequence"/>
</dbReference>
<evidence type="ECO:0008006" key="3">
    <source>
        <dbReference type="Google" id="ProtNLM"/>
    </source>
</evidence>
<dbReference type="InterPro" id="IPR034660">
    <property type="entry name" value="DinB/YfiT-like"/>
</dbReference>
<proteinExistence type="predicted"/>
<keyword evidence="2" id="KW-1185">Reference proteome</keyword>
<gene>
    <name evidence="1" type="ORF">HDA32_004553</name>
</gene>
<dbReference type="Gene3D" id="1.20.120.450">
    <property type="entry name" value="dinb family like domain"/>
    <property type="match status" value="1"/>
</dbReference>
<dbReference type="SUPFAM" id="SSF109854">
    <property type="entry name" value="DinB/YfiT-like putative metalloenzymes"/>
    <property type="match status" value="1"/>
</dbReference>